<protein>
    <submittedName>
        <fullName evidence="5">Uncharacterized protein</fullName>
    </submittedName>
</protein>
<evidence type="ECO:0000313" key="6">
    <source>
        <dbReference type="Proteomes" id="UP000231379"/>
    </source>
</evidence>
<dbReference type="InterPro" id="IPR002068">
    <property type="entry name" value="A-crystallin/Hsp20_dom"/>
</dbReference>
<dbReference type="EMBL" id="PFBM01000010">
    <property type="protein sequence ID" value="PIR82607.1"/>
    <property type="molecule type" value="Genomic_DNA"/>
</dbReference>
<dbReference type="InterPro" id="IPR031107">
    <property type="entry name" value="Small_HSP"/>
</dbReference>
<dbReference type="Pfam" id="PF00011">
    <property type="entry name" value="HSP20"/>
    <property type="match status" value="1"/>
</dbReference>
<sequence length="167" mass="19043">MVNIAKRDDQDRSVASYESRSPFTLINRFFDDDLFDPFNVLTPSLFRNRGLSGVSTLFPKVDVSETDEEIKVVANVPGIDPDKINIEVGEDYLSLSGRIEKEVKDEDKRGKVYRYEREFGEFRREFALPARVKTDDISAKAKNGVLTITLPKSEEAKKHKVKVEVVD</sequence>
<evidence type="ECO:0000313" key="5">
    <source>
        <dbReference type="EMBL" id="PIR82607.1"/>
    </source>
</evidence>
<comment type="caution">
    <text evidence="5">The sequence shown here is derived from an EMBL/GenBank/DDBJ whole genome shotgun (WGS) entry which is preliminary data.</text>
</comment>
<evidence type="ECO:0000256" key="2">
    <source>
        <dbReference type="RuleBase" id="RU003616"/>
    </source>
</evidence>
<name>A0A2H0U880_9BACT</name>
<organism evidence="5 6">
    <name type="scientific">Candidatus Kaiserbacteria bacterium CG10_big_fil_rev_8_21_14_0_10_59_10</name>
    <dbReference type="NCBI Taxonomy" id="1974612"/>
    <lineage>
        <taxon>Bacteria</taxon>
        <taxon>Candidatus Kaiseribacteriota</taxon>
    </lineage>
</organism>
<feature type="domain" description="CS" evidence="4">
    <location>
        <begin position="56"/>
        <end position="164"/>
    </location>
</feature>
<accession>A0A2H0U880</accession>
<proteinExistence type="inferred from homology"/>
<reference evidence="6" key="1">
    <citation type="submission" date="2017-09" db="EMBL/GenBank/DDBJ databases">
        <title>Depth-based differentiation of microbial function through sediment-hosted aquifers and enrichment of novel symbionts in the deep terrestrial subsurface.</title>
        <authorList>
            <person name="Probst A.J."/>
            <person name="Ladd B."/>
            <person name="Jarett J.K."/>
            <person name="Geller-Mcgrath D.E."/>
            <person name="Sieber C.M.K."/>
            <person name="Emerson J.B."/>
            <person name="Anantharaman K."/>
            <person name="Thomas B.C."/>
            <person name="Malmstrom R."/>
            <person name="Stieglmeier M."/>
            <person name="Klingl A."/>
            <person name="Woyke T."/>
            <person name="Ryan C.M."/>
            <person name="Banfield J.F."/>
        </authorList>
    </citation>
    <scope>NUCLEOTIDE SEQUENCE [LARGE SCALE GENOMIC DNA]</scope>
</reference>
<dbReference type="InterPro" id="IPR007052">
    <property type="entry name" value="CS_dom"/>
</dbReference>
<evidence type="ECO:0000259" key="4">
    <source>
        <dbReference type="PROSITE" id="PS51203"/>
    </source>
</evidence>
<dbReference type="SUPFAM" id="SSF49764">
    <property type="entry name" value="HSP20-like chaperones"/>
    <property type="match status" value="1"/>
</dbReference>
<dbReference type="PROSITE" id="PS01031">
    <property type="entry name" value="SHSP"/>
    <property type="match status" value="1"/>
</dbReference>
<evidence type="ECO:0000256" key="1">
    <source>
        <dbReference type="PROSITE-ProRule" id="PRU00285"/>
    </source>
</evidence>
<dbReference type="Gene3D" id="2.60.40.790">
    <property type="match status" value="1"/>
</dbReference>
<gene>
    <name evidence="5" type="ORF">COU20_01435</name>
</gene>
<dbReference type="PROSITE" id="PS51203">
    <property type="entry name" value="CS"/>
    <property type="match status" value="1"/>
</dbReference>
<dbReference type="CDD" id="cd06464">
    <property type="entry name" value="ACD_sHsps-like"/>
    <property type="match status" value="1"/>
</dbReference>
<comment type="similarity">
    <text evidence="1 2">Belongs to the small heat shock protein (HSP20) family.</text>
</comment>
<feature type="domain" description="SHSP" evidence="3">
    <location>
        <begin position="52"/>
        <end position="167"/>
    </location>
</feature>
<evidence type="ECO:0000259" key="3">
    <source>
        <dbReference type="PROSITE" id="PS01031"/>
    </source>
</evidence>
<dbReference type="InterPro" id="IPR008978">
    <property type="entry name" value="HSP20-like_chaperone"/>
</dbReference>
<dbReference type="AlphaFoldDB" id="A0A2H0U880"/>
<dbReference type="Proteomes" id="UP000231379">
    <property type="component" value="Unassembled WGS sequence"/>
</dbReference>
<dbReference type="PANTHER" id="PTHR11527">
    <property type="entry name" value="HEAT-SHOCK PROTEIN 20 FAMILY MEMBER"/>
    <property type="match status" value="1"/>
</dbReference>